<dbReference type="InterPro" id="IPR029063">
    <property type="entry name" value="SAM-dependent_MTases_sf"/>
</dbReference>
<dbReference type="Pfam" id="PF00891">
    <property type="entry name" value="Methyltransf_2"/>
    <property type="match status" value="1"/>
</dbReference>
<dbReference type="GO" id="GO:0032259">
    <property type="term" value="P:methylation"/>
    <property type="evidence" value="ECO:0007669"/>
    <property type="project" value="UniProtKB-KW"/>
</dbReference>
<evidence type="ECO:0000256" key="2">
    <source>
        <dbReference type="ARBA" id="ARBA00022679"/>
    </source>
</evidence>
<gene>
    <name evidence="7" type="ORF">DSM3645_16780</name>
</gene>
<dbReference type="SUPFAM" id="SSF46785">
    <property type="entry name" value="Winged helix' DNA-binding domain"/>
    <property type="match status" value="1"/>
</dbReference>
<dbReference type="PIRSF" id="PIRSF005739">
    <property type="entry name" value="O-mtase"/>
    <property type="match status" value="1"/>
</dbReference>
<dbReference type="PROSITE" id="PS51683">
    <property type="entry name" value="SAM_OMT_II"/>
    <property type="match status" value="1"/>
</dbReference>
<dbReference type="Pfam" id="PF08100">
    <property type="entry name" value="Dimerisation"/>
    <property type="match status" value="1"/>
</dbReference>
<keyword evidence="2" id="KW-0808">Transferase</keyword>
<proteinExistence type="predicted"/>
<keyword evidence="1" id="KW-0489">Methyltransferase</keyword>
<evidence type="ECO:0000313" key="7">
    <source>
        <dbReference type="EMBL" id="EAQ81826.1"/>
    </source>
</evidence>
<dbReference type="InterPro" id="IPR012967">
    <property type="entry name" value="COMT_dimerisation"/>
</dbReference>
<evidence type="ECO:0000256" key="1">
    <source>
        <dbReference type="ARBA" id="ARBA00022603"/>
    </source>
</evidence>
<feature type="domain" description="O-methyltransferase C-terminal" evidence="5">
    <location>
        <begin position="109"/>
        <end position="316"/>
    </location>
</feature>
<dbReference type="EMBL" id="AANZ01000003">
    <property type="protein sequence ID" value="EAQ81826.1"/>
    <property type="molecule type" value="Genomic_DNA"/>
</dbReference>
<dbReference type="PANTHER" id="PTHR43712:SF2">
    <property type="entry name" value="O-METHYLTRANSFERASE CICE"/>
    <property type="match status" value="1"/>
</dbReference>
<dbReference type="Gene3D" id="3.40.50.150">
    <property type="entry name" value="Vaccinia Virus protein VP39"/>
    <property type="match status" value="1"/>
</dbReference>
<evidence type="ECO:0008006" key="9">
    <source>
        <dbReference type="Google" id="ProtNLM"/>
    </source>
</evidence>
<dbReference type="Proteomes" id="UP000004358">
    <property type="component" value="Unassembled WGS sequence"/>
</dbReference>
<dbReference type="InterPro" id="IPR016461">
    <property type="entry name" value="COMT-like"/>
</dbReference>
<dbReference type="RefSeq" id="WP_002651254.1">
    <property type="nucleotide sequence ID" value="NZ_CH672376.1"/>
</dbReference>
<protein>
    <recommendedName>
        <fullName evidence="9">Methyltransferase</fullName>
    </recommendedName>
</protein>
<evidence type="ECO:0000259" key="6">
    <source>
        <dbReference type="Pfam" id="PF08100"/>
    </source>
</evidence>
<dbReference type="AlphaFoldDB" id="A3ZND1"/>
<dbReference type="InterPro" id="IPR036390">
    <property type="entry name" value="WH_DNA-bd_sf"/>
</dbReference>
<evidence type="ECO:0000259" key="5">
    <source>
        <dbReference type="Pfam" id="PF00891"/>
    </source>
</evidence>
<dbReference type="GO" id="GO:0008171">
    <property type="term" value="F:O-methyltransferase activity"/>
    <property type="evidence" value="ECO:0007669"/>
    <property type="project" value="InterPro"/>
</dbReference>
<dbReference type="InterPro" id="IPR036388">
    <property type="entry name" value="WH-like_DNA-bd_sf"/>
</dbReference>
<sequence>MTNASPHDQLMQMICGYQVSQIVLTVGELGLPDLLKQGPTSVEDLAQACSANPDRLYRLLRAAASLGVFTETEPRVFAATPLSEILQSDHPTSLQPLTLMMGSEHYAAWGRLRRAVQSNENEFEQEFGLPFFDYLSQHPESAAIFDAAMTSIHGRETAAILEAYDFSQFGLIADVGGGNGSKLIALLTKHPQVRGMLVDLPHVVERAAPNFVAAGVNERMTLIGGDFFVEVPSGADAYMMRHIIHDWDDEKSTLILKNCRAAMQPGQKLLLVEYVIPSGDEPFFGKLLDLTMMLIPGGKERTEAEYRDLVAGCGFQLQRVIRTDQPISILESTAI</sequence>
<accession>A3ZND1</accession>
<evidence type="ECO:0000256" key="4">
    <source>
        <dbReference type="PIRSR" id="PIRSR005739-1"/>
    </source>
</evidence>
<dbReference type="STRING" id="314230.DSM3645_16780"/>
<dbReference type="HOGENOM" id="CLU_005533_12_0_0"/>
<dbReference type="Gene3D" id="1.10.10.10">
    <property type="entry name" value="Winged helix-like DNA-binding domain superfamily/Winged helix DNA-binding domain"/>
    <property type="match status" value="1"/>
</dbReference>
<feature type="domain" description="O-methyltransferase dimerisation" evidence="6">
    <location>
        <begin position="11"/>
        <end position="86"/>
    </location>
</feature>
<evidence type="ECO:0000256" key="3">
    <source>
        <dbReference type="ARBA" id="ARBA00022691"/>
    </source>
</evidence>
<dbReference type="SUPFAM" id="SSF53335">
    <property type="entry name" value="S-adenosyl-L-methionine-dependent methyltransferases"/>
    <property type="match status" value="1"/>
</dbReference>
<comment type="caution">
    <text evidence="7">The sequence shown here is derived from an EMBL/GenBank/DDBJ whole genome shotgun (WGS) entry which is preliminary data.</text>
</comment>
<keyword evidence="3" id="KW-0949">S-adenosyl-L-methionine</keyword>
<organism evidence="7 8">
    <name type="scientific">Blastopirellula marina DSM 3645</name>
    <dbReference type="NCBI Taxonomy" id="314230"/>
    <lineage>
        <taxon>Bacteria</taxon>
        <taxon>Pseudomonadati</taxon>
        <taxon>Planctomycetota</taxon>
        <taxon>Planctomycetia</taxon>
        <taxon>Pirellulales</taxon>
        <taxon>Pirellulaceae</taxon>
        <taxon>Blastopirellula</taxon>
    </lineage>
</organism>
<feature type="active site" description="Proton acceptor" evidence="4">
    <location>
        <position position="245"/>
    </location>
</feature>
<evidence type="ECO:0000313" key="8">
    <source>
        <dbReference type="Proteomes" id="UP000004358"/>
    </source>
</evidence>
<dbReference type="PANTHER" id="PTHR43712">
    <property type="entry name" value="PUTATIVE (AFU_ORTHOLOGUE AFUA_4G14580)-RELATED"/>
    <property type="match status" value="1"/>
</dbReference>
<dbReference type="OrthoDB" id="7418600at2"/>
<dbReference type="eggNOG" id="COG2226">
    <property type="taxonomic scope" value="Bacteria"/>
</dbReference>
<name>A3ZND1_9BACT</name>
<dbReference type="InterPro" id="IPR001077">
    <property type="entry name" value="COMT_C"/>
</dbReference>
<reference evidence="7 8" key="1">
    <citation type="submission" date="2006-02" db="EMBL/GenBank/DDBJ databases">
        <authorList>
            <person name="Amann R."/>
            <person name="Ferriera S."/>
            <person name="Johnson J."/>
            <person name="Kravitz S."/>
            <person name="Halpern A."/>
            <person name="Remington K."/>
            <person name="Beeson K."/>
            <person name="Tran B."/>
            <person name="Rogers Y.-H."/>
            <person name="Friedman R."/>
            <person name="Venter J.C."/>
        </authorList>
    </citation>
    <scope>NUCLEOTIDE SEQUENCE [LARGE SCALE GENOMIC DNA]</scope>
    <source>
        <strain evidence="7 8">DSM 3645</strain>
    </source>
</reference>
<dbReference type="GO" id="GO:0046983">
    <property type="term" value="F:protein dimerization activity"/>
    <property type="evidence" value="ECO:0007669"/>
    <property type="project" value="InterPro"/>
</dbReference>